<dbReference type="Proteomes" id="UP000002026">
    <property type="component" value="Chromosome"/>
</dbReference>
<dbReference type="KEGG" id="shi:Shel_12580"/>
<dbReference type="EMBL" id="CP001684">
    <property type="protein sequence ID" value="ACV22285.1"/>
    <property type="molecule type" value="Genomic_DNA"/>
</dbReference>
<dbReference type="HOGENOM" id="CLU_2208314_0_0_11"/>
<reference evidence="1 2" key="1">
    <citation type="journal article" date="2009" name="Stand. Genomic Sci.">
        <title>Complete genome sequence of Slackia heliotrinireducens type strain (RHS 1).</title>
        <authorList>
            <person name="Pukall R."/>
            <person name="Lapidus A."/>
            <person name="Nolan M."/>
            <person name="Copeland A."/>
            <person name="Glavina Del Rio T."/>
            <person name="Lucas S."/>
            <person name="Chen F."/>
            <person name="Tice H."/>
            <person name="Cheng J.F."/>
            <person name="Chertkov O."/>
            <person name="Bruce D."/>
            <person name="Goodwin L."/>
            <person name="Kuske C."/>
            <person name="Brettin T."/>
            <person name="Detter J.C."/>
            <person name="Han C."/>
            <person name="Pitluck S."/>
            <person name="Pati A."/>
            <person name="Mavrommatis K."/>
            <person name="Ivanova N."/>
            <person name="Ovchinnikova G."/>
            <person name="Chen A."/>
            <person name="Palaniappan K."/>
            <person name="Schneider S."/>
            <person name="Rohde M."/>
            <person name="Chain P."/>
            <person name="D'haeseleer P."/>
            <person name="Goker M."/>
            <person name="Bristow J."/>
            <person name="Eisen J.A."/>
            <person name="Markowitz V."/>
            <person name="Kyrpides N.C."/>
            <person name="Klenk H.P."/>
            <person name="Hugenholtz P."/>
        </authorList>
    </citation>
    <scope>NUCLEOTIDE SEQUENCE [LARGE SCALE GENOMIC DNA]</scope>
    <source>
        <strain evidence="2">ATCC 29202 / DSM 20476 / NCTC 11029 / RHS 1</strain>
    </source>
</reference>
<evidence type="ECO:0000313" key="2">
    <source>
        <dbReference type="Proteomes" id="UP000002026"/>
    </source>
</evidence>
<organism evidence="1 2">
    <name type="scientific">Slackia heliotrinireducens (strain ATCC 29202 / DSM 20476 / NCTC 11029 / RHS 1)</name>
    <name type="common">Peptococcus heliotrinreducens</name>
    <dbReference type="NCBI Taxonomy" id="471855"/>
    <lineage>
        <taxon>Bacteria</taxon>
        <taxon>Bacillati</taxon>
        <taxon>Actinomycetota</taxon>
        <taxon>Coriobacteriia</taxon>
        <taxon>Eggerthellales</taxon>
        <taxon>Eggerthellaceae</taxon>
        <taxon>Slackia</taxon>
    </lineage>
</organism>
<proteinExistence type="predicted"/>
<gene>
    <name evidence="1" type="ordered locus">Shel_12580</name>
</gene>
<accession>C7N5V0</accession>
<keyword evidence="2" id="KW-1185">Reference proteome</keyword>
<protein>
    <submittedName>
        <fullName evidence="1">Uncharacterized protein</fullName>
    </submittedName>
</protein>
<evidence type="ECO:0000313" key="1">
    <source>
        <dbReference type="EMBL" id="ACV22285.1"/>
    </source>
</evidence>
<sequence length="107" mass="12132">MMEETMFGIQVPDDFSSTPVEIILKDPAVGRPVSTSYRSRARKLLDSVPEELCISKTFECGGWETVVKAHRINLPAILSFISEREYDGKYDARGNDDDVIEIIGYWD</sequence>
<dbReference type="AlphaFoldDB" id="C7N5V0"/>
<name>C7N5V0_SLAHD</name>